<evidence type="ECO:0000313" key="3">
    <source>
        <dbReference type="Proteomes" id="UP000652219"/>
    </source>
</evidence>
<dbReference type="AlphaFoldDB" id="A0A8H6IUK6"/>
<evidence type="ECO:0000313" key="2">
    <source>
        <dbReference type="EMBL" id="KAF6798896.1"/>
    </source>
</evidence>
<organism evidence="2 3">
    <name type="scientific">Colletotrichum sojae</name>
    <dbReference type="NCBI Taxonomy" id="2175907"/>
    <lineage>
        <taxon>Eukaryota</taxon>
        <taxon>Fungi</taxon>
        <taxon>Dikarya</taxon>
        <taxon>Ascomycota</taxon>
        <taxon>Pezizomycotina</taxon>
        <taxon>Sordariomycetes</taxon>
        <taxon>Hypocreomycetidae</taxon>
        <taxon>Glomerellales</taxon>
        <taxon>Glomerellaceae</taxon>
        <taxon>Colletotrichum</taxon>
        <taxon>Colletotrichum orchidearum species complex</taxon>
    </lineage>
</organism>
<keyword evidence="3" id="KW-1185">Reference proteome</keyword>
<name>A0A8H6IUK6_9PEZI</name>
<feature type="region of interest" description="Disordered" evidence="1">
    <location>
        <begin position="409"/>
        <end position="440"/>
    </location>
</feature>
<feature type="compositionally biased region" description="Acidic residues" evidence="1">
    <location>
        <begin position="409"/>
        <end position="426"/>
    </location>
</feature>
<dbReference type="EMBL" id="WIGN01000327">
    <property type="protein sequence ID" value="KAF6798896.1"/>
    <property type="molecule type" value="Genomic_DNA"/>
</dbReference>
<sequence length="440" mass="50844">MAQRRHITPSNYREAGVNILNLPSEILDFIYSILCLHCSYENAVGAPYNLIRVAVRHQSALSSLSRTCSRLRDHAQPVLFHAYYSEISRILPPMDALTSGRLDDRNSIAFRTQFSQLRRHINEKNRTYLFLRTLLDRPDLTICVRGFYGGDENTLYYLDTRSLMSRAPNLRVLVAPDCETSATPEEDAPLGESKWTWDLTFRCLTRLSTDCISCEQLREILKECPVLEDLEYYGKFFLEKDILSPEKHLPNVKQNLKRLCYSVLGDGSIGRISYELRDMVHGYVYPSWVCLPALETLEIERILLYGSRCNLKEQDDMEILEDDRHEDPTDVWGFRPSSQNPRNAILSEIKMGKTTPEDFLSRLPPSIKMLRIGQISLWPAMYRDAIMLAEQAPTRFPNLQELRLEVATDEAEDHVSEADDYPWEADELSRPVYEDEDSDD</sequence>
<gene>
    <name evidence="2" type="ORF">CSOJ01_12562</name>
</gene>
<evidence type="ECO:0000256" key="1">
    <source>
        <dbReference type="SAM" id="MobiDB-lite"/>
    </source>
</evidence>
<protein>
    <submittedName>
        <fullName evidence="2">F-box domain protein</fullName>
    </submittedName>
</protein>
<reference evidence="2 3" key="1">
    <citation type="journal article" date="2020" name="Phytopathology">
        <title>Genome Sequence Resources of Colletotrichum truncatum, C. plurivorum, C. musicola, and C. sojae: Four Species Pathogenic to Soybean (Glycine max).</title>
        <authorList>
            <person name="Rogerio F."/>
            <person name="Boufleur T.R."/>
            <person name="Ciampi-Guillardi M."/>
            <person name="Sukno S.A."/>
            <person name="Thon M.R."/>
            <person name="Massola Junior N.S."/>
            <person name="Baroncelli R."/>
        </authorList>
    </citation>
    <scope>NUCLEOTIDE SEQUENCE [LARGE SCALE GENOMIC DNA]</scope>
    <source>
        <strain evidence="2 3">LFN0009</strain>
    </source>
</reference>
<dbReference type="Proteomes" id="UP000652219">
    <property type="component" value="Unassembled WGS sequence"/>
</dbReference>
<proteinExistence type="predicted"/>
<comment type="caution">
    <text evidence="2">The sequence shown here is derived from an EMBL/GenBank/DDBJ whole genome shotgun (WGS) entry which is preliminary data.</text>
</comment>
<accession>A0A8H6IUK6</accession>